<evidence type="ECO:0000313" key="3">
    <source>
        <dbReference type="EMBL" id="QEU71327.1"/>
    </source>
</evidence>
<dbReference type="PIRSF" id="PIRSF036389">
    <property type="entry name" value="IOR_B"/>
    <property type="match status" value="1"/>
</dbReference>
<dbReference type="PANTHER" id="PTHR47495">
    <property type="entry name" value="ALDEHYDE DEHYDROGENASE"/>
    <property type="match status" value="1"/>
</dbReference>
<dbReference type="InterPro" id="IPR037165">
    <property type="entry name" value="AldOxase/xan_DH_Mopterin-bd_sf"/>
</dbReference>
<dbReference type="InterPro" id="IPR012368">
    <property type="entry name" value="OxRdtase_Mopterin-bd_su_IorB"/>
</dbReference>
<dbReference type="Gene3D" id="3.30.365.10">
    <property type="entry name" value="Aldehyde oxidase/xanthine dehydrogenase, molybdopterin binding domain"/>
    <property type="match status" value="4"/>
</dbReference>
<feature type="domain" description="Aldehyde oxidase/xanthine dehydrogenase a/b hammerhead" evidence="2">
    <location>
        <begin position="245"/>
        <end position="324"/>
    </location>
</feature>
<dbReference type="InterPro" id="IPR046867">
    <property type="entry name" value="AldOxase/xan_DH_MoCoBD2"/>
</dbReference>
<evidence type="ECO:0000313" key="4">
    <source>
        <dbReference type="Proteomes" id="UP000326178"/>
    </source>
</evidence>
<dbReference type="Pfam" id="PF02738">
    <property type="entry name" value="MoCoBD_1"/>
    <property type="match status" value="1"/>
</dbReference>
<dbReference type="PANTHER" id="PTHR47495:SF1">
    <property type="entry name" value="BLL3820 PROTEIN"/>
    <property type="match status" value="1"/>
</dbReference>
<evidence type="ECO:0000259" key="2">
    <source>
        <dbReference type="SMART" id="SM01008"/>
    </source>
</evidence>
<dbReference type="KEGG" id="snk:CP967_04585"/>
<evidence type="ECO:0000256" key="1">
    <source>
        <dbReference type="SAM" id="MobiDB-lite"/>
    </source>
</evidence>
<proteinExistence type="predicted"/>
<dbReference type="InterPro" id="IPR000674">
    <property type="entry name" value="Ald_Oxase/Xan_DH_a/b"/>
</dbReference>
<gene>
    <name evidence="3" type="ORF">CP967_04585</name>
</gene>
<dbReference type="OrthoDB" id="9767994at2"/>
<dbReference type="Gene3D" id="3.90.1170.50">
    <property type="entry name" value="Aldehyde oxidase/xanthine dehydrogenase, a/b hammerhead"/>
    <property type="match status" value="1"/>
</dbReference>
<dbReference type="InterPro" id="IPR008274">
    <property type="entry name" value="AldOxase/xan_DH_MoCoBD1"/>
</dbReference>
<dbReference type="RefSeq" id="WP_150486695.1">
    <property type="nucleotide sequence ID" value="NZ_BMUV01000007.1"/>
</dbReference>
<feature type="region of interest" description="Disordered" evidence="1">
    <location>
        <begin position="761"/>
        <end position="782"/>
    </location>
</feature>
<dbReference type="Pfam" id="PF20256">
    <property type="entry name" value="MoCoBD_2"/>
    <property type="match status" value="2"/>
</dbReference>
<reference evidence="3 4" key="1">
    <citation type="submission" date="2017-09" db="EMBL/GenBank/DDBJ databases">
        <authorList>
            <person name="Lee N."/>
            <person name="Cho B.-K."/>
        </authorList>
    </citation>
    <scope>NUCLEOTIDE SEQUENCE [LARGE SCALE GENOMIC DNA]</scope>
    <source>
        <strain evidence="3 4">ATCC 12769</strain>
    </source>
</reference>
<dbReference type="SUPFAM" id="SSF56003">
    <property type="entry name" value="Molybdenum cofactor-binding domain"/>
    <property type="match status" value="2"/>
</dbReference>
<keyword evidence="4" id="KW-1185">Reference proteome</keyword>
<dbReference type="SMART" id="SM01008">
    <property type="entry name" value="Ald_Xan_dh_C"/>
    <property type="match status" value="1"/>
</dbReference>
<accession>A0A5J6F5P3</accession>
<organism evidence="3 4">
    <name type="scientific">Streptomyces nitrosporeus</name>
    <dbReference type="NCBI Taxonomy" id="28894"/>
    <lineage>
        <taxon>Bacteria</taxon>
        <taxon>Bacillati</taxon>
        <taxon>Actinomycetota</taxon>
        <taxon>Actinomycetes</taxon>
        <taxon>Kitasatosporales</taxon>
        <taxon>Streptomycetaceae</taxon>
        <taxon>Streptomyces</taxon>
    </lineage>
</organism>
<dbReference type="AlphaFoldDB" id="A0A5J6F5P3"/>
<sequence>MCCLLKGTRERREPVHGDDVAAQQPATTRAFERRRFLGFVLAAPTLVTAAELVPAGQARADVPSPDITELIDLNDVMTLAALPTSGLITVRVHTDGTVSLALPRAEVGQGITTSTAMLIAEEMDVPLDKVRVTLADARPELVFNQLTGGSNTTVATYTPVRVAAAIARGRLLEAAAAVLGAALTEVGIRAGVVTGPSGRSIGIGELAERAAALRTRQVSTELKPSSRFTVIGTPQRRIDALDAVTGRKKFAMDLTVPGAAPTMVCRPPTINGRVGSVANADEVRAMPGVTDIAVITTGVAVRARTFGQCIDAVRALRVSWKPGSAQGKSDESVLKELASAELPLGSLPLTPSVEGRFTFHFRSNSALETNCAIADVRSDRAEVWSSLKAPIVAKETIAAGLGLPLDAVTVHVTEGGGSFGRKLFFDAALEAVEISEKIGKPVKLMWHRADDSRQGRTHPMATSRVRIAYAGNTVLSYRQRHTSVATDLSHGFGEIFTALAAKLPVAGLGFSETFFQLSQSMPYDFGVNSRLLNETDKSFNTGSMRNVYSPDVTCARELVIDRLASKTGRDPYRLRRDFLKDDRSIAVLEKAADAGRWGRPMPDGTAQGIALHSEYHSVSAVLVEIDCRPETVSRPIRDGVAGPRVTKVVIAVDAGLTVNPRGLEAQMMGCAMDGIALALTSSLHLRDGYFLEASWDNYFYTRQWNTPPELDVIIMPDTTGKPGGAGELGVAASMAAVACAYGRATGKMPTTFPINHGTLSFDPKPAVPPVPQSPTDGLDHAF</sequence>
<dbReference type="InterPro" id="IPR052516">
    <property type="entry name" value="N-heterocyclic_Hydroxylase"/>
</dbReference>
<name>A0A5J6F5P3_9ACTN</name>
<dbReference type="EMBL" id="CP023702">
    <property type="protein sequence ID" value="QEU71327.1"/>
    <property type="molecule type" value="Genomic_DNA"/>
</dbReference>
<dbReference type="GO" id="GO:0016491">
    <property type="term" value="F:oxidoreductase activity"/>
    <property type="evidence" value="ECO:0007669"/>
    <property type="project" value="InterPro"/>
</dbReference>
<protein>
    <submittedName>
        <fullName evidence="3">Xanthine dehydrogenase family protein molybdopterin-binding subunit</fullName>
    </submittedName>
</protein>
<dbReference type="Proteomes" id="UP000326178">
    <property type="component" value="Chromosome"/>
</dbReference>